<dbReference type="Proteomes" id="UP000606490">
    <property type="component" value="Unassembled WGS sequence"/>
</dbReference>
<dbReference type="InterPro" id="IPR037401">
    <property type="entry name" value="SnoaL-like"/>
</dbReference>
<reference evidence="2 3" key="1">
    <citation type="submission" date="2021-01" db="EMBL/GenBank/DDBJ databases">
        <title>Belnapia mucosa sp. nov. and Belnapia arida sp. nov., isolated from the Tabernas Desert (Almeria, Spain).</title>
        <authorList>
            <person name="Molina-Menor E."/>
            <person name="Vidal-Verdu A."/>
            <person name="Calonge A."/>
            <person name="Satari L."/>
            <person name="Pereto Magraner J."/>
            <person name="Porcar Miralles M."/>
        </authorList>
    </citation>
    <scope>NUCLEOTIDE SEQUENCE [LARGE SCALE GENOMIC DNA]</scope>
    <source>
        <strain evidence="2 3">T6</strain>
    </source>
</reference>
<gene>
    <name evidence="2" type="ORF">JMJ55_04320</name>
</gene>
<organism evidence="2 3">
    <name type="scientific">Belnapia mucosa</name>
    <dbReference type="NCBI Taxonomy" id="2804532"/>
    <lineage>
        <taxon>Bacteria</taxon>
        <taxon>Pseudomonadati</taxon>
        <taxon>Pseudomonadota</taxon>
        <taxon>Alphaproteobacteria</taxon>
        <taxon>Acetobacterales</taxon>
        <taxon>Roseomonadaceae</taxon>
        <taxon>Belnapia</taxon>
    </lineage>
</organism>
<dbReference type="RefSeq" id="WP_202824232.1">
    <property type="nucleotide sequence ID" value="NZ_JAEUXJ010000001.1"/>
</dbReference>
<dbReference type="EMBL" id="JAEUXJ010000001">
    <property type="protein sequence ID" value="MBL6454537.1"/>
    <property type="molecule type" value="Genomic_DNA"/>
</dbReference>
<sequence length="124" mass="13299">MPESPQAPLDRFAANFSTLDVGAMVALFRPDAAFFGSTVPGLLRGQGGVRTYFEQAWANAARGTMTCDPAIIQHPAPDVALFATVCRLVRPDRTSAVRVSGAALRDGEEWRFAELHVSASPAPR</sequence>
<dbReference type="Pfam" id="PF13474">
    <property type="entry name" value="SnoaL_3"/>
    <property type="match status" value="1"/>
</dbReference>
<dbReference type="SUPFAM" id="SSF54427">
    <property type="entry name" value="NTF2-like"/>
    <property type="match status" value="1"/>
</dbReference>
<dbReference type="Gene3D" id="3.10.450.50">
    <property type="match status" value="1"/>
</dbReference>
<keyword evidence="3" id="KW-1185">Reference proteome</keyword>
<feature type="domain" description="SnoaL-like" evidence="1">
    <location>
        <begin position="9"/>
        <end position="120"/>
    </location>
</feature>
<evidence type="ECO:0000313" key="3">
    <source>
        <dbReference type="Proteomes" id="UP000606490"/>
    </source>
</evidence>
<dbReference type="InterPro" id="IPR032710">
    <property type="entry name" value="NTF2-like_dom_sf"/>
</dbReference>
<proteinExistence type="predicted"/>
<comment type="caution">
    <text evidence="2">The sequence shown here is derived from an EMBL/GenBank/DDBJ whole genome shotgun (WGS) entry which is preliminary data.</text>
</comment>
<protein>
    <submittedName>
        <fullName evidence="2">Nuclear transport factor 2 family protein</fullName>
    </submittedName>
</protein>
<accession>A0ABS1UZV9</accession>
<name>A0ABS1UZV9_9PROT</name>
<evidence type="ECO:0000259" key="1">
    <source>
        <dbReference type="Pfam" id="PF13474"/>
    </source>
</evidence>
<evidence type="ECO:0000313" key="2">
    <source>
        <dbReference type="EMBL" id="MBL6454537.1"/>
    </source>
</evidence>